<dbReference type="GO" id="GO:0006281">
    <property type="term" value="P:DNA repair"/>
    <property type="evidence" value="ECO:0007669"/>
    <property type="project" value="TreeGrafter"/>
</dbReference>
<dbReference type="GO" id="GO:0046404">
    <property type="term" value="F:ATP-dependent polydeoxyribonucleotide 5'-hydroxyl-kinase activity"/>
    <property type="evidence" value="ECO:0007669"/>
    <property type="project" value="TreeGrafter"/>
</dbReference>
<dbReference type="Pfam" id="PF13671">
    <property type="entry name" value="AAA_33"/>
    <property type="match status" value="1"/>
</dbReference>
<dbReference type="EMBL" id="MN740842">
    <property type="protein sequence ID" value="QHU14554.1"/>
    <property type="molecule type" value="Genomic_DNA"/>
</dbReference>
<dbReference type="Gene3D" id="3.40.50.300">
    <property type="entry name" value="P-loop containing nucleotide triphosphate hydrolases"/>
    <property type="match status" value="1"/>
</dbReference>
<dbReference type="InterPro" id="IPR006549">
    <property type="entry name" value="HAD-SF_hydro_IIIA"/>
</dbReference>
<dbReference type="Gene3D" id="3.40.50.1000">
    <property type="entry name" value="HAD superfamily/HAD-like"/>
    <property type="match status" value="1"/>
</dbReference>
<dbReference type="SUPFAM" id="SSF56784">
    <property type="entry name" value="HAD-like"/>
    <property type="match status" value="1"/>
</dbReference>
<name>A0A6C0KEA2_9ZZZZ</name>
<protein>
    <submittedName>
        <fullName evidence="1">Uncharacterized protein</fullName>
    </submittedName>
</protein>
<dbReference type="Pfam" id="PF08645">
    <property type="entry name" value="PNK3P"/>
    <property type="match status" value="1"/>
</dbReference>
<dbReference type="InterPro" id="IPR013954">
    <property type="entry name" value="PNK3P"/>
</dbReference>
<sequence length="313" mass="34602">MTRQCVFFDLDHTLVRPDGKHKFPKAASDWVWNSPSVPQKLATLRDAGKDVVVFTNLKKESALRSQQHRMIQDALDIPVTIYAAWRDGGVKPGLGMWRKFLAEFGGDHTDSVFVGDAAGRPGDYSACDRAFATNTGLRFMTPEQYFEGAAAEAYTWKGCIHQLEDVPDRKFSGLSGAQELLVCMGLPASGKTAFAQDIAQSGVVNVCQDDLKTKAKCLAATKREIAAGNTVVVSNTNPSQAQRQEYIRIAEAAGVPHRVVYFCNPMTNCVYLNNLRDRPVPKVVFHVFNKKLEVPPNCERVSFKPKFSIITAD</sequence>
<evidence type="ECO:0000313" key="1">
    <source>
        <dbReference type="EMBL" id="QHU14554.1"/>
    </source>
</evidence>
<accession>A0A6C0KEA2</accession>
<dbReference type="PANTHER" id="PTHR12083:SF9">
    <property type="entry name" value="BIFUNCTIONAL POLYNUCLEOTIDE PHOSPHATASE_KINASE"/>
    <property type="match status" value="1"/>
</dbReference>
<dbReference type="PANTHER" id="PTHR12083">
    <property type="entry name" value="BIFUNCTIONAL POLYNUCLEOTIDE PHOSPHATASE/KINASE"/>
    <property type="match status" value="1"/>
</dbReference>
<dbReference type="InterPro" id="IPR036412">
    <property type="entry name" value="HAD-like_sf"/>
</dbReference>
<dbReference type="InterPro" id="IPR023214">
    <property type="entry name" value="HAD_sf"/>
</dbReference>
<dbReference type="NCBIfam" id="TIGR01662">
    <property type="entry name" value="HAD-SF-IIIA"/>
    <property type="match status" value="1"/>
</dbReference>
<dbReference type="GO" id="GO:0046403">
    <property type="term" value="F:polynucleotide 3'-phosphatase activity"/>
    <property type="evidence" value="ECO:0007669"/>
    <property type="project" value="TreeGrafter"/>
</dbReference>
<dbReference type="InterPro" id="IPR027417">
    <property type="entry name" value="P-loop_NTPase"/>
</dbReference>
<reference evidence="1" key="1">
    <citation type="journal article" date="2020" name="Nature">
        <title>Giant virus diversity and host interactions through global metagenomics.</title>
        <authorList>
            <person name="Schulz F."/>
            <person name="Roux S."/>
            <person name="Paez-Espino D."/>
            <person name="Jungbluth S."/>
            <person name="Walsh D.A."/>
            <person name="Denef V.J."/>
            <person name="McMahon K.D."/>
            <person name="Konstantinidis K.T."/>
            <person name="Eloe-Fadrosh E.A."/>
            <person name="Kyrpides N.C."/>
            <person name="Woyke T."/>
        </authorList>
    </citation>
    <scope>NUCLEOTIDE SEQUENCE</scope>
    <source>
        <strain evidence="1">GVMAG-S-1102113-118</strain>
    </source>
</reference>
<dbReference type="SUPFAM" id="SSF52540">
    <property type="entry name" value="P-loop containing nucleoside triphosphate hydrolases"/>
    <property type="match status" value="1"/>
</dbReference>
<organism evidence="1">
    <name type="scientific">viral metagenome</name>
    <dbReference type="NCBI Taxonomy" id="1070528"/>
    <lineage>
        <taxon>unclassified sequences</taxon>
        <taxon>metagenomes</taxon>
        <taxon>organismal metagenomes</taxon>
    </lineage>
</organism>
<proteinExistence type="predicted"/>
<dbReference type="AlphaFoldDB" id="A0A6C0KEA2"/>
<dbReference type="GO" id="GO:0003690">
    <property type="term" value="F:double-stranded DNA binding"/>
    <property type="evidence" value="ECO:0007669"/>
    <property type="project" value="TreeGrafter"/>
</dbReference>